<sequence length="241" mass="24977">MTLDDVLASLFPSGHDVAADAAGLLAGHGMLAGRALDVIGVAHGAALGVDGALALAERVLATIRRGGETPILVLVDGDSQRMSKRDELLGLNECLAHLAKCLLHADALGHPTIGLLYGHAAAGAFIATALATRTLVALPGAQPEVMDLQAISRVTKLPVDVLREKARSTAVFAPGLENFAKTGAVDAVLDPARPLAEQLAAVLARPADRCDRRDRYGAERGGRPVAADVAQRVYELARAGR</sequence>
<dbReference type="EC" id="4.1.1.88" evidence="1"/>
<dbReference type="EMBL" id="JQIM01000010">
    <property type="protein sequence ID" value="KGX06152.1"/>
    <property type="molecule type" value="Genomic_DNA"/>
</dbReference>
<gene>
    <name evidence="1" type="primary">mdcE</name>
    <name evidence="1" type="ORF">Y036_693</name>
</gene>
<evidence type="ECO:0000313" key="2">
    <source>
        <dbReference type="Proteomes" id="UP000030475"/>
    </source>
</evidence>
<protein>
    <submittedName>
        <fullName evidence="1">Biotin-independent malonate decarboxylase, gamma subunit</fullName>
        <ecNumber evidence="1">4.1.1.88</ecNumber>
    </submittedName>
</protein>
<keyword evidence="1" id="KW-0456">Lyase</keyword>
<dbReference type="Pfam" id="PF06833">
    <property type="entry name" value="MdcE"/>
    <property type="match status" value="1"/>
</dbReference>
<dbReference type="OMA" id="DEMLGIN"/>
<dbReference type="RefSeq" id="WP_004193215.1">
    <property type="nucleotide sequence ID" value="NZ_AP028071.1"/>
</dbReference>
<dbReference type="Proteomes" id="UP000030475">
    <property type="component" value="Unassembled WGS sequence"/>
</dbReference>
<organism evidence="1 2">
    <name type="scientific">Burkholderia pseudomallei</name>
    <name type="common">Pseudomonas pseudomallei</name>
    <dbReference type="NCBI Taxonomy" id="28450"/>
    <lineage>
        <taxon>Bacteria</taxon>
        <taxon>Pseudomonadati</taxon>
        <taxon>Pseudomonadota</taxon>
        <taxon>Betaproteobacteria</taxon>
        <taxon>Burkholderiales</taxon>
        <taxon>Burkholderiaceae</taxon>
        <taxon>Burkholderia</taxon>
        <taxon>pseudomallei group</taxon>
    </lineage>
</organism>
<dbReference type="GO" id="GO:0005975">
    <property type="term" value="P:carbohydrate metabolic process"/>
    <property type="evidence" value="ECO:0007669"/>
    <property type="project" value="InterPro"/>
</dbReference>
<dbReference type="KEGG" id="but:X994_1333"/>
<dbReference type="GeneID" id="93059829"/>
<dbReference type="GO" id="GO:0016829">
    <property type="term" value="F:lyase activity"/>
    <property type="evidence" value="ECO:0007669"/>
    <property type="project" value="UniProtKB-KW"/>
</dbReference>
<dbReference type="AlphaFoldDB" id="A0A095N3R9"/>
<dbReference type="InterPro" id="IPR009648">
    <property type="entry name" value="Malonate_gamma"/>
</dbReference>
<accession>A0A095N3R9</accession>
<name>A0A095N3R9_BURPE</name>
<dbReference type="OrthoDB" id="8558460at2"/>
<proteinExistence type="predicted"/>
<dbReference type="eggNOG" id="COG4799">
    <property type="taxonomic scope" value="Bacteria"/>
</dbReference>
<reference evidence="1 2" key="1">
    <citation type="submission" date="2014-08" db="EMBL/GenBank/DDBJ databases">
        <authorList>
            <person name="Bunnell A."/>
            <person name="Chain P.S."/>
            <person name="Chertkov O."/>
            <person name="Currie B.J."/>
            <person name="Daligault H.E."/>
            <person name="Davenport K.W."/>
            <person name="Davis C."/>
            <person name="Gleasner C.D."/>
            <person name="Johnson S.L."/>
            <person name="Kaestli M."/>
            <person name="Koren S."/>
            <person name="Kunde Y.A."/>
            <person name="Mayo M."/>
            <person name="McMurry K.K."/>
            <person name="Price E.P."/>
            <person name="Reitenga K.G."/>
            <person name="Robison R."/>
            <person name="Rosovitz M.J."/>
            <person name="Sarovich D.S."/>
            <person name="Teshima H."/>
        </authorList>
    </citation>
    <scope>NUCLEOTIDE SEQUENCE [LARGE SCALE GENOMIC DNA]</scope>
    <source>
        <strain evidence="1 2">MSHR44</strain>
    </source>
</reference>
<dbReference type="SUPFAM" id="SSF52096">
    <property type="entry name" value="ClpP/crotonase"/>
    <property type="match status" value="1"/>
</dbReference>
<dbReference type="InterPro" id="IPR029045">
    <property type="entry name" value="ClpP/crotonase-like_dom_sf"/>
</dbReference>
<evidence type="ECO:0000313" key="1">
    <source>
        <dbReference type="EMBL" id="KGX06152.1"/>
    </source>
</evidence>
<dbReference type="NCBIfam" id="TIGR03134">
    <property type="entry name" value="malonate_gamma"/>
    <property type="match status" value="1"/>
</dbReference>
<comment type="caution">
    <text evidence="1">The sequence shown here is derived from an EMBL/GenBank/DDBJ whole genome shotgun (WGS) entry which is preliminary data.</text>
</comment>
<dbReference type="Gene3D" id="3.90.226.10">
    <property type="entry name" value="2-enoyl-CoA Hydratase, Chain A, domain 1"/>
    <property type="match status" value="1"/>
</dbReference>